<dbReference type="EMBL" id="CP090033">
    <property type="protein sequence ID" value="UPK94998.1"/>
    <property type="molecule type" value="Genomic_DNA"/>
</dbReference>
<dbReference type="Proteomes" id="UP000830768">
    <property type="component" value="Chromosome 4"/>
</dbReference>
<name>A0ACD3Z4G7_FUSSC</name>
<protein>
    <submittedName>
        <fullName evidence="1">Uncharacterized protein</fullName>
    </submittedName>
</protein>
<evidence type="ECO:0000313" key="1">
    <source>
        <dbReference type="EMBL" id="UPK94998.1"/>
    </source>
</evidence>
<evidence type="ECO:0000313" key="2">
    <source>
        <dbReference type="Proteomes" id="UP000830768"/>
    </source>
</evidence>
<accession>A0ACD3Z4G7</accession>
<keyword evidence="2" id="KW-1185">Reference proteome</keyword>
<proteinExistence type="predicted"/>
<gene>
    <name evidence="1" type="ORF">LCI18_005933</name>
</gene>
<sequence length="293" mass="32357">MTFGQAPERGFGDEATVRDALVVLESCGINTIDTARVYGQSETLLGRSGASSRFLIDPKIPGGMKPGSLSAQQIKESLEESLQELQADKINVLYFHAPDKSAPIEDSLACINELHTAGLFVEEVHRHCETHGYVLPTVYQGKYNPFARRQEDHLFPTLRRLGISFYAYSPIAGGLLAKSRAQVWNGSGRFIPGSLYWKLYINDARLDSLASWEDIASDAQCSPAELAYRWTTFSSFLKPELGDGVVVGSNGIDQLKQTLVWLRKGPLTGQTCKAIDDLWKAIKYDAPLDVFHG</sequence>
<reference evidence="1" key="1">
    <citation type="submission" date="2021-11" db="EMBL/GenBank/DDBJ databases">
        <title>Fusarium solani-melongenae Genome sequencing and assembly.</title>
        <authorList>
            <person name="Xie S."/>
            <person name="Huang L."/>
            <person name="Zhang X."/>
        </authorList>
    </citation>
    <scope>NUCLEOTIDE SEQUENCE</scope>
    <source>
        <strain evidence="1">CRI 24-3</strain>
    </source>
</reference>
<organism evidence="1 2">
    <name type="scientific">Fusarium solani subsp. cucurbitae</name>
    <name type="common">Neocosmosporum cucurbitae</name>
    <dbReference type="NCBI Taxonomy" id="2747967"/>
    <lineage>
        <taxon>Eukaryota</taxon>
        <taxon>Fungi</taxon>
        <taxon>Dikarya</taxon>
        <taxon>Ascomycota</taxon>
        <taxon>Pezizomycotina</taxon>
        <taxon>Sordariomycetes</taxon>
        <taxon>Hypocreomycetidae</taxon>
        <taxon>Hypocreales</taxon>
        <taxon>Nectriaceae</taxon>
        <taxon>Fusarium</taxon>
        <taxon>Fusarium solani species complex</taxon>
    </lineage>
</organism>